<proteinExistence type="predicted"/>
<dbReference type="Proteomes" id="UP000053732">
    <property type="component" value="Unassembled WGS sequence"/>
</dbReference>
<reference evidence="1 2" key="1">
    <citation type="journal article" date="2014" name="Nat. Commun.">
        <title>Multiple recent horizontal transfers of a large genomic region in cheese making fungi.</title>
        <authorList>
            <person name="Cheeseman K."/>
            <person name="Ropars J."/>
            <person name="Renault P."/>
            <person name="Dupont J."/>
            <person name="Gouzy J."/>
            <person name="Branca A."/>
            <person name="Abraham A.L."/>
            <person name="Ceppi M."/>
            <person name="Conseiller E."/>
            <person name="Debuchy R."/>
            <person name="Malagnac F."/>
            <person name="Goarin A."/>
            <person name="Silar P."/>
            <person name="Lacoste S."/>
            <person name="Sallet E."/>
            <person name="Bensimon A."/>
            <person name="Giraud T."/>
            <person name="Brygoo Y."/>
        </authorList>
    </citation>
    <scope>NUCLEOTIDE SEQUENCE [LARGE SCALE GENOMIC DNA]</scope>
    <source>
        <strain evidence="2">FM 013</strain>
    </source>
</reference>
<name>A0A0G4NZ87_PENC3</name>
<gene>
    <name evidence="1" type="ORF">PCAMFM013_S003g000176</name>
</gene>
<protein>
    <submittedName>
        <fullName evidence="1">Str. FM013</fullName>
    </submittedName>
</protein>
<evidence type="ECO:0000313" key="1">
    <source>
        <dbReference type="EMBL" id="CRL19385.1"/>
    </source>
</evidence>
<dbReference type="AlphaFoldDB" id="A0A0G4NZ87"/>
<keyword evidence="2" id="KW-1185">Reference proteome</keyword>
<dbReference type="EMBL" id="HG793136">
    <property type="protein sequence ID" value="CRL19385.1"/>
    <property type="molecule type" value="Genomic_DNA"/>
</dbReference>
<organism evidence="1 2">
    <name type="scientific">Penicillium camemberti (strain FM 013)</name>
    <dbReference type="NCBI Taxonomy" id="1429867"/>
    <lineage>
        <taxon>Eukaryota</taxon>
        <taxon>Fungi</taxon>
        <taxon>Dikarya</taxon>
        <taxon>Ascomycota</taxon>
        <taxon>Pezizomycotina</taxon>
        <taxon>Eurotiomycetes</taxon>
        <taxon>Eurotiomycetidae</taxon>
        <taxon>Eurotiales</taxon>
        <taxon>Aspergillaceae</taxon>
        <taxon>Penicillium</taxon>
    </lineage>
</organism>
<sequence>MKRLRRNGTHTKIRWIPTSDDNKLRGLAKEQARAATKEDALPQERVPRMKPTTLNIARLQGISSDKLPVNAGRHAKQKEANVLAQLRTGMAGINGYLHQINVADTDQRACGQARETVEHFLSRCQKWTAHWTEFL</sequence>
<evidence type="ECO:0000313" key="2">
    <source>
        <dbReference type="Proteomes" id="UP000053732"/>
    </source>
</evidence>
<accession>A0A0G4NZ87</accession>